<evidence type="ECO:0008006" key="3">
    <source>
        <dbReference type="Google" id="ProtNLM"/>
    </source>
</evidence>
<evidence type="ECO:0000313" key="2">
    <source>
        <dbReference type="Proteomes" id="UP001423409"/>
    </source>
</evidence>
<reference evidence="1 2" key="1">
    <citation type="submission" date="2024-02" db="EMBL/GenBank/DDBJ databases">
        <title>Deinococcus caeni NBRC 101312.</title>
        <authorList>
            <person name="Ichikawa N."/>
            <person name="Katano-Makiyama Y."/>
            <person name="Hidaka K."/>
        </authorList>
    </citation>
    <scope>NUCLEOTIDE SEQUENCE [LARGE SCALE GENOMIC DNA]</scope>
    <source>
        <strain evidence="1 2">NBRC 101312</strain>
    </source>
</reference>
<dbReference type="Gene3D" id="3.10.580.10">
    <property type="entry name" value="CBS-domain"/>
    <property type="match status" value="1"/>
</dbReference>
<name>A0ABP9UAI1_9DEIO</name>
<dbReference type="SUPFAM" id="SSF54631">
    <property type="entry name" value="CBS-domain pair"/>
    <property type="match status" value="1"/>
</dbReference>
<comment type="caution">
    <text evidence="1">The sequence shown here is derived from an EMBL/GenBank/DDBJ whole genome shotgun (WGS) entry which is preliminary data.</text>
</comment>
<evidence type="ECO:0000313" key="1">
    <source>
        <dbReference type="EMBL" id="GAA5439357.1"/>
    </source>
</evidence>
<sequence length="132" mass="15181">MAKLSQVNHIMSGNVTFVEPFFTIAKIRKIMLLNSFSYLPYEKDGKYYLISDIDVAKFWNSIFDNEKEKSESLYVSHFEDLVKEKRFDISDELQLIDGNSEISKALSKNDGRPMLVKSGSQIIGIVTAFDWL</sequence>
<dbReference type="InterPro" id="IPR046342">
    <property type="entry name" value="CBS_dom_sf"/>
</dbReference>
<dbReference type="Proteomes" id="UP001423409">
    <property type="component" value="Unassembled WGS sequence"/>
</dbReference>
<dbReference type="EMBL" id="BAABQU010000008">
    <property type="protein sequence ID" value="GAA5439357.1"/>
    <property type="molecule type" value="Genomic_DNA"/>
</dbReference>
<gene>
    <name evidence="1" type="ORF">Dcae01_00856</name>
</gene>
<organism evidence="1 2">
    <name type="scientific">Deinococcus caeni</name>
    <dbReference type="NCBI Taxonomy" id="569127"/>
    <lineage>
        <taxon>Bacteria</taxon>
        <taxon>Thermotogati</taxon>
        <taxon>Deinococcota</taxon>
        <taxon>Deinococci</taxon>
        <taxon>Deinococcales</taxon>
        <taxon>Deinococcaceae</taxon>
        <taxon>Deinococcus</taxon>
    </lineage>
</organism>
<proteinExistence type="predicted"/>
<keyword evidence="2" id="KW-1185">Reference proteome</keyword>
<protein>
    <recommendedName>
        <fullName evidence="3">CBS domain-containing protein</fullName>
    </recommendedName>
</protein>
<accession>A0ABP9UAI1</accession>